<dbReference type="EMBL" id="JAGGKP010000001">
    <property type="protein sequence ID" value="MBP1935750.1"/>
    <property type="molecule type" value="Genomic_DNA"/>
</dbReference>
<proteinExistence type="predicted"/>
<dbReference type="RefSeq" id="WP_245251846.1">
    <property type="nucleotide sequence ID" value="NZ_CBCRVE010000001.1"/>
</dbReference>
<evidence type="ECO:0000313" key="3">
    <source>
        <dbReference type="Proteomes" id="UP001519273"/>
    </source>
</evidence>
<keyword evidence="1" id="KW-1133">Transmembrane helix</keyword>
<dbReference type="Proteomes" id="UP001519273">
    <property type="component" value="Unassembled WGS sequence"/>
</dbReference>
<keyword evidence="1" id="KW-0472">Membrane</keyword>
<evidence type="ECO:0000256" key="1">
    <source>
        <dbReference type="SAM" id="Phobius"/>
    </source>
</evidence>
<protein>
    <recommendedName>
        <fullName evidence="4">Lipoprotein</fullName>
    </recommendedName>
</protein>
<keyword evidence="3" id="KW-1185">Reference proteome</keyword>
<sequence length="252" mass="29087">MKNNRKRPCDWHSRYILLSVIMILSMFVMSGCMYPNSDGQQLKVSYRDSVERIQNAIDHFQKEQGILPILNAGESTPRYEKFRVDLDQLQKKGYIDEIPSTAFEKGGSVYYLILNEETDPIVKVMDLVTVQKVNDVQRYVNGYKASHNGNLPKGSELHPGTSIYYVDLDRLGQPNLQLRSVYSGQDIPFIMNENGTVYADYSFDIMQAIDRESIQPKENEDLRIYLVNASYFVPVKSLPYHWMNKEPVPVNE</sequence>
<comment type="caution">
    <text evidence="2">The sequence shown here is derived from an EMBL/GenBank/DDBJ whole genome shotgun (WGS) entry which is preliminary data.</text>
</comment>
<feature type="transmembrane region" description="Helical" evidence="1">
    <location>
        <begin position="15"/>
        <end position="36"/>
    </location>
</feature>
<keyword evidence="1" id="KW-0812">Transmembrane</keyword>
<name>A0ABS4GZP7_9BACL</name>
<reference evidence="2 3" key="1">
    <citation type="submission" date="2021-03" db="EMBL/GenBank/DDBJ databases">
        <title>Genomic Encyclopedia of Type Strains, Phase IV (KMG-IV): sequencing the most valuable type-strain genomes for metagenomic binning, comparative biology and taxonomic classification.</title>
        <authorList>
            <person name="Goeker M."/>
        </authorList>
    </citation>
    <scope>NUCLEOTIDE SEQUENCE [LARGE SCALE GENOMIC DNA]</scope>
    <source>
        <strain evidence="2 3">DSM 23491</strain>
    </source>
</reference>
<evidence type="ECO:0008006" key="4">
    <source>
        <dbReference type="Google" id="ProtNLM"/>
    </source>
</evidence>
<dbReference type="PROSITE" id="PS51257">
    <property type="entry name" value="PROKAR_LIPOPROTEIN"/>
    <property type="match status" value="1"/>
</dbReference>
<evidence type="ECO:0000313" key="2">
    <source>
        <dbReference type="EMBL" id="MBP1935750.1"/>
    </source>
</evidence>
<organism evidence="2 3">
    <name type="scientific">Paenibacillus sediminis</name>
    <dbReference type="NCBI Taxonomy" id="664909"/>
    <lineage>
        <taxon>Bacteria</taxon>
        <taxon>Bacillati</taxon>
        <taxon>Bacillota</taxon>
        <taxon>Bacilli</taxon>
        <taxon>Bacillales</taxon>
        <taxon>Paenibacillaceae</taxon>
        <taxon>Paenibacillus</taxon>
    </lineage>
</organism>
<accession>A0ABS4GZP7</accession>
<gene>
    <name evidence="2" type="ORF">J2Z20_000611</name>
</gene>